<gene>
    <name evidence="7" type="ORF">SAMN06296241_1104</name>
</gene>
<name>A0A285X2M8_9FLAO</name>
<evidence type="ECO:0000313" key="8">
    <source>
        <dbReference type="Proteomes" id="UP000219193"/>
    </source>
</evidence>
<keyword evidence="8" id="KW-1185">Reference proteome</keyword>
<keyword evidence="5" id="KW-1133">Transmembrane helix</keyword>
<keyword evidence="4" id="KW-0676">Redox-active center</keyword>
<dbReference type="GO" id="GO:0030313">
    <property type="term" value="C:cell envelope"/>
    <property type="evidence" value="ECO:0007669"/>
    <property type="project" value="UniProtKB-SubCell"/>
</dbReference>
<dbReference type="PROSITE" id="PS51352">
    <property type="entry name" value="THIOREDOXIN_2"/>
    <property type="match status" value="1"/>
</dbReference>
<organism evidence="7 8">
    <name type="scientific">Salinimicrobium sediminis</name>
    <dbReference type="NCBI Taxonomy" id="1343891"/>
    <lineage>
        <taxon>Bacteria</taxon>
        <taxon>Pseudomonadati</taxon>
        <taxon>Bacteroidota</taxon>
        <taxon>Flavobacteriia</taxon>
        <taxon>Flavobacteriales</taxon>
        <taxon>Flavobacteriaceae</taxon>
        <taxon>Salinimicrobium</taxon>
    </lineage>
</organism>
<dbReference type="InterPro" id="IPR050553">
    <property type="entry name" value="Thioredoxin_ResA/DsbE_sf"/>
</dbReference>
<reference evidence="8" key="1">
    <citation type="submission" date="2017-09" db="EMBL/GenBank/DDBJ databases">
        <authorList>
            <person name="Varghese N."/>
            <person name="Submissions S."/>
        </authorList>
    </citation>
    <scope>NUCLEOTIDE SEQUENCE [LARGE SCALE GENOMIC DNA]</scope>
    <source>
        <strain evidence="8">CGMCC 1.12641</strain>
    </source>
</reference>
<keyword evidence="7" id="KW-0413">Isomerase</keyword>
<keyword evidence="3" id="KW-1015">Disulfide bond</keyword>
<dbReference type="GO" id="GO:0016853">
    <property type="term" value="F:isomerase activity"/>
    <property type="evidence" value="ECO:0007669"/>
    <property type="project" value="UniProtKB-KW"/>
</dbReference>
<dbReference type="PANTHER" id="PTHR42852">
    <property type="entry name" value="THIOL:DISULFIDE INTERCHANGE PROTEIN DSBE"/>
    <property type="match status" value="1"/>
</dbReference>
<dbReference type="RefSeq" id="WP_097055300.1">
    <property type="nucleotide sequence ID" value="NZ_OCMF01000001.1"/>
</dbReference>
<dbReference type="InterPro" id="IPR013766">
    <property type="entry name" value="Thioredoxin_domain"/>
</dbReference>
<dbReference type="PANTHER" id="PTHR42852:SF6">
    <property type="entry name" value="THIOL:DISULFIDE INTERCHANGE PROTEIN DSBE"/>
    <property type="match status" value="1"/>
</dbReference>
<dbReference type="OrthoDB" id="9815205at2"/>
<evidence type="ECO:0000256" key="4">
    <source>
        <dbReference type="ARBA" id="ARBA00023284"/>
    </source>
</evidence>
<dbReference type="CDD" id="cd02966">
    <property type="entry name" value="TlpA_like_family"/>
    <property type="match status" value="1"/>
</dbReference>
<dbReference type="GO" id="GO:0017004">
    <property type="term" value="P:cytochrome complex assembly"/>
    <property type="evidence" value="ECO:0007669"/>
    <property type="project" value="UniProtKB-KW"/>
</dbReference>
<evidence type="ECO:0000313" key="7">
    <source>
        <dbReference type="EMBL" id="SOC79575.1"/>
    </source>
</evidence>
<dbReference type="GO" id="GO:0016491">
    <property type="term" value="F:oxidoreductase activity"/>
    <property type="evidence" value="ECO:0007669"/>
    <property type="project" value="InterPro"/>
</dbReference>
<dbReference type="PROSITE" id="PS00194">
    <property type="entry name" value="THIOREDOXIN_1"/>
    <property type="match status" value="1"/>
</dbReference>
<evidence type="ECO:0000259" key="6">
    <source>
        <dbReference type="PROSITE" id="PS51352"/>
    </source>
</evidence>
<keyword evidence="5" id="KW-0472">Membrane</keyword>
<evidence type="ECO:0000256" key="3">
    <source>
        <dbReference type="ARBA" id="ARBA00023157"/>
    </source>
</evidence>
<dbReference type="InterPro" id="IPR017937">
    <property type="entry name" value="Thioredoxin_CS"/>
</dbReference>
<evidence type="ECO:0000256" key="1">
    <source>
        <dbReference type="ARBA" id="ARBA00004196"/>
    </source>
</evidence>
<sequence>MKEKKKKSLKKHLIEYGIIFAIFGGLYVTGLHTEVLGFLQRGILATGLMNPDLEEKEDLAMNDASPTADFNMNLINSKGEKVAMKDLKGKVIFMNVWATWCPPCVAEMPGINKLYNDVDKEKVAFIMLSVDQDFQKAIDFNEKKGYDFEIYQLNGGMPVMYQTQSIPSTFVINADGKLVMTHLGMGDYNTNKFKKFLKEQY</sequence>
<keyword evidence="5" id="KW-0812">Transmembrane</keyword>
<dbReference type="InterPro" id="IPR013740">
    <property type="entry name" value="Redoxin"/>
</dbReference>
<feature type="domain" description="Thioredoxin" evidence="6">
    <location>
        <begin position="61"/>
        <end position="201"/>
    </location>
</feature>
<accession>A0A285X2M8</accession>
<dbReference type="Proteomes" id="UP000219193">
    <property type="component" value="Unassembled WGS sequence"/>
</dbReference>
<dbReference type="AlphaFoldDB" id="A0A285X2M8"/>
<dbReference type="EMBL" id="OCMF01000001">
    <property type="protein sequence ID" value="SOC79575.1"/>
    <property type="molecule type" value="Genomic_DNA"/>
</dbReference>
<proteinExistence type="predicted"/>
<dbReference type="InterPro" id="IPR036249">
    <property type="entry name" value="Thioredoxin-like_sf"/>
</dbReference>
<protein>
    <submittedName>
        <fullName evidence="7">Thiol-disulfide isomerase or thioredoxin</fullName>
    </submittedName>
</protein>
<evidence type="ECO:0000256" key="5">
    <source>
        <dbReference type="SAM" id="Phobius"/>
    </source>
</evidence>
<dbReference type="SUPFAM" id="SSF52833">
    <property type="entry name" value="Thioredoxin-like"/>
    <property type="match status" value="1"/>
</dbReference>
<feature type="transmembrane region" description="Helical" evidence="5">
    <location>
        <begin position="12"/>
        <end position="31"/>
    </location>
</feature>
<keyword evidence="2" id="KW-0201">Cytochrome c-type biogenesis</keyword>
<dbReference type="Gene3D" id="3.40.30.10">
    <property type="entry name" value="Glutaredoxin"/>
    <property type="match status" value="1"/>
</dbReference>
<evidence type="ECO:0000256" key="2">
    <source>
        <dbReference type="ARBA" id="ARBA00022748"/>
    </source>
</evidence>
<comment type="subcellular location">
    <subcellularLocation>
        <location evidence="1">Cell envelope</location>
    </subcellularLocation>
</comment>
<dbReference type="Pfam" id="PF08534">
    <property type="entry name" value="Redoxin"/>
    <property type="match status" value="1"/>
</dbReference>